<protein>
    <submittedName>
        <fullName evidence="3">Polysaccharide deacetylase</fullName>
    </submittedName>
</protein>
<sequence length="312" mass="36328">MIKRILRKMKHCIQDIGTKGYVLMLHRVSEIESNGIFMNENMKVSPKFLEEFILKYKEKYDFISSTEINDRLKNKSKKKFIVFTMDDGYLDNYTTAFPIFKKYNVPFTVFVASDFPNMKCFLWWHILGDMIKKNDHIKLSDGSIYSCATLEAKNLVFEQLRSKILLLNSQNLITKFCSLFEIDLPELQTLNAKYCMSWENIVELNKNSLVTIGAHTAHHANLRAMKTENDVKREIIEGLNEFENHIPNYKKSVFAYPFGSPFEIGKREIDIVEKMGFTSAFLGCGRGVKQKSCHWAIPRIAFTEDFDFSILK</sequence>
<dbReference type="Pfam" id="PF01522">
    <property type="entry name" value="Polysacc_deac_1"/>
    <property type="match status" value="2"/>
</dbReference>
<evidence type="ECO:0000256" key="1">
    <source>
        <dbReference type="ARBA" id="ARBA00022729"/>
    </source>
</evidence>
<dbReference type="KEGG" id="tsu:Tresu_0946"/>
<reference evidence="3 4" key="1">
    <citation type="journal article" date="2011" name="Stand. Genomic Sci.">
        <title>Complete genome sequence of Treponema succinifaciens type strain (6091).</title>
        <authorList>
            <person name="Han C."/>
            <person name="Gronow S."/>
            <person name="Teshima H."/>
            <person name="Lapidus A."/>
            <person name="Nolan M."/>
            <person name="Lucas S."/>
            <person name="Hammon N."/>
            <person name="Deshpande S."/>
            <person name="Cheng J.F."/>
            <person name="Zeytun A."/>
            <person name="Tapia R."/>
            <person name="Goodwin L."/>
            <person name="Pitluck S."/>
            <person name="Liolios K."/>
            <person name="Pagani I."/>
            <person name="Ivanova N."/>
            <person name="Mavromatis K."/>
            <person name="Mikhailova N."/>
            <person name="Huntemann M."/>
            <person name="Pati A."/>
            <person name="Chen A."/>
            <person name="Palaniappan K."/>
            <person name="Land M."/>
            <person name="Hauser L."/>
            <person name="Brambilla E.M."/>
            <person name="Rohde M."/>
            <person name="Goker M."/>
            <person name="Woyke T."/>
            <person name="Bristow J."/>
            <person name="Eisen J.A."/>
            <person name="Markowitz V."/>
            <person name="Hugenholtz P."/>
            <person name="Kyrpides N.C."/>
            <person name="Klenk H.P."/>
            <person name="Detter J.C."/>
        </authorList>
    </citation>
    <scope>NUCLEOTIDE SEQUENCE [LARGE SCALE GENOMIC DNA]</scope>
    <source>
        <strain evidence="4">ATCC 33096 / DSM 2489 / 6091</strain>
    </source>
</reference>
<dbReference type="GO" id="GO:0005975">
    <property type="term" value="P:carbohydrate metabolic process"/>
    <property type="evidence" value="ECO:0007669"/>
    <property type="project" value="InterPro"/>
</dbReference>
<proteinExistence type="predicted"/>
<dbReference type="GeneID" id="302998113"/>
<dbReference type="RefSeq" id="WP_013701158.1">
    <property type="nucleotide sequence ID" value="NC_015385.1"/>
</dbReference>
<dbReference type="HOGENOM" id="CLU_030024_1_2_12"/>
<gene>
    <name evidence="3" type="ordered locus">Tresu_0946</name>
</gene>
<feature type="domain" description="NodB homology" evidence="2">
    <location>
        <begin position="79"/>
        <end position="312"/>
    </location>
</feature>
<dbReference type="CDD" id="cd10973">
    <property type="entry name" value="CE4_DAC_u4_5s"/>
    <property type="match status" value="1"/>
</dbReference>
<dbReference type="GO" id="GO:0016810">
    <property type="term" value="F:hydrolase activity, acting on carbon-nitrogen (but not peptide) bonds"/>
    <property type="evidence" value="ECO:0007669"/>
    <property type="project" value="InterPro"/>
</dbReference>
<dbReference type="AlphaFoldDB" id="F2NRP8"/>
<dbReference type="InterPro" id="IPR002509">
    <property type="entry name" value="NODB_dom"/>
</dbReference>
<dbReference type="InterPro" id="IPR011330">
    <property type="entry name" value="Glyco_hydro/deAcase_b/a-brl"/>
</dbReference>
<dbReference type="STRING" id="869209.Tresu_0946"/>
<name>F2NRP8_TRES6</name>
<evidence type="ECO:0000259" key="2">
    <source>
        <dbReference type="PROSITE" id="PS51677"/>
    </source>
</evidence>
<evidence type="ECO:0000313" key="4">
    <source>
        <dbReference type="Proteomes" id="UP000006852"/>
    </source>
</evidence>
<keyword evidence="1" id="KW-0732">Signal</keyword>
<accession>F2NRP8</accession>
<dbReference type="InterPro" id="IPR051398">
    <property type="entry name" value="Polysacch_Deacetylase"/>
</dbReference>
<dbReference type="Gene3D" id="3.20.20.370">
    <property type="entry name" value="Glycoside hydrolase/deacetylase"/>
    <property type="match status" value="1"/>
</dbReference>
<keyword evidence="4" id="KW-1185">Reference proteome</keyword>
<dbReference type="PANTHER" id="PTHR34216">
    <property type="match status" value="1"/>
</dbReference>
<dbReference type="PANTHER" id="PTHR34216:SF7">
    <property type="entry name" value="POLY-BETA-1,6-N-ACETYL-D-GLUCOSAMINE N-DEACETYLASE"/>
    <property type="match status" value="1"/>
</dbReference>
<reference evidence="4" key="2">
    <citation type="submission" date="2011-04" db="EMBL/GenBank/DDBJ databases">
        <title>The complete genome of chromosome of Treponema succinifaciens DSM 2489.</title>
        <authorList>
            <person name="Lucas S."/>
            <person name="Copeland A."/>
            <person name="Lapidus A."/>
            <person name="Bruce D."/>
            <person name="Goodwin L."/>
            <person name="Pitluck S."/>
            <person name="Peters L."/>
            <person name="Kyrpides N."/>
            <person name="Mavromatis K."/>
            <person name="Ivanova N."/>
            <person name="Ovchinnikova G."/>
            <person name="Teshima H."/>
            <person name="Detter J.C."/>
            <person name="Tapia R."/>
            <person name="Han C."/>
            <person name="Land M."/>
            <person name="Hauser L."/>
            <person name="Markowitz V."/>
            <person name="Cheng J.-F."/>
            <person name="Hugenholtz P."/>
            <person name="Woyke T."/>
            <person name="Wu D."/>
            <person name="Gronow S."/>
            <person name="Wellnitz S."/>
            <person name="Brambilla E."/>
            <person name="Klenk H.-P."/>
            <person name="Eisen J.A."/>
        </authorList>
    </citation>
    <scope>NUCLEOTIDE SEQUENCE [LARGE SCALE GENOMIC DNA]</scope>
    <source>
        <strain evidence="4">ATCC 33096 / DSM 2489 / 6091</strain>
    </source>
</reference>
<dbReference type="EMBL" id="CP002631">
    <property type="protein sequence ID" value="AEB13866.1"/>
    <property type="molecule type" value="Genomic_DNA"/>
</dbReference>
<evidence type="ECO:0000313" key="3">
    <source>
        <dbReference type="EMBL" id="AEB13866.1"/>
    </source>
</evidence>
<dbReference type="Proteomes" id="UP000006852">
    <property type="component" value="Chromosome"/>
</dbReference>
<dbReference type="PROSITE" id="PS51677">
    <property type="entry name" value="NODB"/>
    <property type="match status" value="1"/>
</dbReference>
<dbReference type="OrthoDB" id="9778320at2"/>
<dbReference type="SUPFAM" id="SSF88713">
    <property type="entry name" value="Glycoside hydrolase/deacetylase"/>
    <property type="match status" value="1"/>
</dbReference>
<dbReference type="eggNOG" id="COG0726">
    <property type="taxonomic scope" value="Bacteria"/>
</dbReference>
<organism evidence="3 4">
    <name type="scientific">Treponema succinifaciens (strain ATCC 33096 / DSM 2489 / 6091)</name>
    <dbReference type="NCBI Taxonomy" id="869209"/>
    <lineage>
        <taxon>Bacteria</taxon>
        <taxon>Pseudomonadati</taxon>
        <taxon>Spirochaetota</taxon>
        <taxon>Spirochaetia</taxon>
        <taxon>Spirochaetales</taxon>
        <taxon>Treponemataceae</taxon>
        <taxon>Treponema</taxon>
    </lineage>
</organism>